<feature type="region of interest" description="Disordered" evidence="2">
    <location>
        <begin position="776"/>
        <end position="866"/>
    </location>
</feature>
<gene>
    <name evidence="3" type="ORF">QYE76_044769</name>
</gene>
<dbReference type="AlphaFoldDB" id="A0AAD8TLP6"/>
<comment type="caution">
    <text evidence="3">The sequence shown here is derived from an EMBL/GenBank/DDBJ whole genome shotgun (WGS) entry which is preliminary data.</text>
</comment>
<evidence type="ECO:0000313" key="4">
    <source>
        <dbReference type="Proteomes" id="UP001231189"/>
    </source>
</evidence>
<sequence>MKMRLWQAANPPVLRRCRILDPRCWSAVLWPASSGRALPVNVPATDVVPIGGHHCSPEMEWRPRIATRAAVWAAWIACFPTLIFSSNLPHTAPAAHNRFPPPKRHSEFVPSTAVDMPPRRSSFRYQDMRLRSAGNSYTEIRAAGERITLGTFETAHESVRLRHERTSRRVTAASGRRTPERKELSGEESAGNSLPEGEIDAIAIVIERDIISTIIIIISTIYTAITIAAPRHRCNNSAFMDTDKFRNMSATYGLDSQVVANLYKAFASHYELPKKNFDKYHEPYKDKVDSSVNKCVVIETVDNVIPEAYIEKTPFPAKMKEYSVISSAVNKSEKKPKEPEEQIKIEPAVAIVKDLVTENVEDGHIIFCEDASNIVSHPNKPKQVSVPMLSVRIGDHCYYGLCDIGASVSAIAYELYTEIMHEIGSCELEDIDVVIHLANRETISPIGIVRDVEVLCDCKKEKILTRFAGEPYEFNFSKFTKTPYKADLPSNDFKMEQCASIVLVPNNPLQQHLENSESEAFRKERDELEEIFLRQPILKHDLPVEDLGTTPPPKEDPVFDLKPLPDNLKYAHIDDKKIYPVIISSKLSEIEEERLLEILKKHRGAIGYTLDDLKGISPSICQHAINMEDDAKPVVEHQRRLIPKMKEVGALPPALDLDSFPCVEEAIRVADEFCDQYRALKREVEILQEENQRLRRMLEYYSNPSTRPSPPHSGNNESLQVLVQNYKIEKLKLKEILMKREESITIITEGVIHHRNPSNEIFSELDEINARVPILPGSIQNTREPPRRALVGPDDSGAARAGPAPPYGVVAPSPSAPPLRLFKAPHRKPLGGSHGAKPSEPPPSRSQDPGTESRSGTAGRSAPEGLSIDIAAISTAIFITAAPMRRE</sequence>
<feature type="compositionally biased region" description="Polar residues" evidence="2">
    <location>
        <begin position="845"/>
        <end position="858"/>
    </location>
</feature>
<organism evidence="3 4">
    <name type="scientific">Lolium multiflorum</name>
    <name type="common">Italian ryegrass</name>
    <name type="synonym">Lolium perenne subsp. multiflorum</name>
    <dbReference type="NCBI Taxonomy" id="4521"/>
    <lineage>
        <taxon>Eukaryota</taxon>
        <taxon>Viridiplantae</taxon>
        <taxon>Streptophyta</taxon>
        <taxon>Embryophyta</taxon>
        <taxon>Tracheophyta</taxon>
        <taxon>Spermatophyta</taxon>
        <taxon>Magnoliopsida</taxon>
        <taxon>Liliopsida</taxon>
        <taxon>Poales</taxon>
        <taxon>Poaceae</taxon>
        <taxon>BOP clade</taxon>
        <taxon>Pooideae</taxon>
        <taxon>Poodae</taxon>
        <taxon>Poeae</taxon>
        <taxon>Poeae Chloroplast Group 2 (Poeae type)</taxon>
        <taxon>Loliodinae</taxon>
        <taxon>Loliinae</taxon>
        <taxon>Lolium</taxon>
    </lineage>
</organism>
<accession>A0AAD8TLP6</accession>
<feature type="compositionally biased region" description="Low complexity" evidence="2">
    <location>
        <begin position="792"/>
        <end position="813"/>
    </location>
</feature>
<reference evidence="3" key="1">
    <citation type="submission" date="2023-07" db="EMBL/GenBank/DDBJ databases">
        <title>A chromosome-level genome assembly of Lolium multiflorum.</title>
        <authorList>
            <person name="Chen Y."/>
            <person name="Copetti D."/>
            <person name="Kolliker R."/>
            <person name="Studer B."/>
        </authorList>
    </citation>
    <scope>NUCLEOTIDE SEQUENCE</scope>
    <source>
        <strain evidence="3">02402/16</strain>
        <tissue evidence="3">Leaf</tissue>
    </source>
</reference>
<feature type="region of interest" description="Disordered" evidence="2">
    <location>
        <begin position="158"/>
        <end position="192"/>
    </location>
</feature>
<evidence type="ECO:0000256" key="1">
    <source>
        <dbReference type="SAM" id="Coils"/>
    </source>
</evidence>
<feature type="coiled-coil region" evidence="1">
    <location>
        <begin position="663"/>
        <end position="697"/>
    </location>
</feature>
<keyword evidence="1" id="KW-0175">Coiled coil</keyword>
<protein>
    <submittedName>
        <fullName evidence="3">Uncharacterized protein</fullName>
    </submittedName>
</protein>
<name>A0AAD8TLP6_LOLMU</name>
<keyword evidence="4" id="KW-1185">Reference proteome</keyword>
<dbReference type="EMBL" id="JAUUTY010000002">
    <property type="protein sequence ID" value="KAK1683921.1"/>
    <property type="molecule type" value="Genomic_DNA"/>
</dbReference>
<evidence type="ECO:0000313" key="3">
    <source>
        <dbReference type="EMBL" id="KAK1683921.1"/>
    </source>
</evidence>
<dbReference type="Proteomes" id="UP001231189">
    <property type="component" value="Unassembled WGS sequence"/>
</dbReference>
<evidence type="ECO:0000256" key="2">
    <source>
        <dbReference type="SAM" id="MobiDB-lite"/>
    </source>
</evidence>
<proteinExistence type="predicted"/>